<feature type="compositionally biased region" description="Pro residues" evidence="1">
    <location>
        <begin position="225"/>
        <end position="234"/>
    </location>
</feature>
<accession>A0A6C0EVK1</accession>
<evidence type="ECO:0000256" key="1">
    <source>
        <dbReference type="SAM" id="MobiDB-lite"/>
    </source>
</evidence>
<reference evidence="2" key="1">
    <citation type="journal article" date="2020" name="Nature">
        <title>Giant virus diversity and host interactions through global metagenomics.</title>
        <authorList>
            <person name="Schulz F."/>
            <person name="Roux S."/>
            <person name="Paez-Espino D."/>
            <person name="Jungbluth S."/>
            <person name="Walsh D.A."/>
            <person name="Denef V.J."/>
            <person name="McMahon K.D."/>
            <person name="Konstantinidis K.T."/>
            <person name="Eloe-Fadrosh E.A."/>
            <person name="Kyrpides N.C."/>
            <person name="Woyke T."/>
        </authorList>
    </citation>
    <scope>NUCLEOTIDE SEQUENCE</scope>
    <source>
        <strain evidence="2">GVMAG-M-3300009161-30</strain>
    </source>
</reference>
<feature type="region of interest" description="Disordered" evidence="1">
    <location>
        <begin position="211"/>
        <end position="318"/>
    </location>
</feature>
<name>A0A6C0EVK1_9ZZZZ</name>
<organism evidence="2">
    <name type="scientific">viral metagenome</name>
    <dbReference type="NCBI Taxonomy" id="1070528"/>
    <lineage>
        <taxon>unclassified sequences</taxon>
        <taxon>metagenomes</taxon>
        <taxon>organismal metagenomes</taxon>
    </lineage>
</organism>
<feature type="compositionally biased region" description="Low complexity" evidence="1">
    <location>
        <begin position="295"/>
        <end position="318"/>
    </location>
</feature>
<proteinExistence type="predicted"/>
<dbReference type="AlphaFoldDB" id="A0A6C0EVK1"/>
<dbReference type="EMBL" id="MN738947">
    <property type="protein sequence ID" value="QHT32721.1"/>
    <property type="molecule type" value="Genomic_DNA"/>
</dbReference>
<feature type="compositionally biased region" description="Basic residues" evidence="1">
    <location>
        <begin position="283"/>
        <end position="294"/>
    </location>
</feature>
<feature type="compositionally biased region" description="Basic residues" evidence="1">
    <location>
        <begin position="238"/>
        <end position="274"/>
    </location>
</feature>
<sequence length="318" mass="35042">MAEEAVQYQLLPVPRDAGFDPAEIGRINNLSGAISAAFQKTNVILNHFNTYVRNVNFKNNIILTIVNQVRLKVYNLLRLINKLNRRILELEGQGQEGEMMGQEDNQNVELQRLRQQKAYLMTLLDRATGTLMQLRDGIDAIMQNPDLDLTADKTSQFVGVINQINALLQDILSKQTPPNNVVAVGDNEIPLTQEGLADLDAEVPPALADVDNATALPPNSINLIPPAPPAPPPGLAGGKRRRRKTRKLRRKSRGGKKSKSTSRKGKSSRNKRGGFKAIYPQLSHKKMSKSRTSKSSKSSRSSNRSSRTSGNSTDATSK</sequence>
<evidence type="ECO:0000313" key="2">
    <source>
        <dbReference type="EMBL" id="QHT32721.1"/>
    </source>
</evidence>
<protein>
    <submittedName>
        <fullName evidence="2">Uncharacterized protein</fullName>
    </submittedName>
</protein>